<dbReference type="KEGG" id="mru:mru_1964"/>
<gene>
    <name evidence="4" type="ordered locus">mru_1964</name>
</gene>
<proteinExistence type="predicted"/>
<name>D3E090_METRM</name>
<dbReference type="InterPro" id="IPR010610">
    <property type="entry name" value="EryCIII-like_C"/>
</dbReference>
<dbReference type="STRING" id="634498.mru_1964"/>
<dbReference type="PATRIC" id="fig|634498.28.peg.1965"/>
<dbReference type="RefSeq" id="WP_012956762.1">
    <property type="nucleotide sequence ID" value="NC_013790.1"/>
</dbReference>
<dbReference type="Gene3D" id="3.40.50.2000">
    <property type="entry name" value="Glycogen Phosphorylase B"/>
    <property type="match status" value="1"/>
</dbReference>
<dbReference type="AlphaFoldDB" id="D3E090"/>
<dbReference type="Pfam" id="PF06722">
    <property type="entry name" value="EryCIII-like_C"/>
    <property type="match status" value="1"/>
</dbReference>
<protein>
    <recommendedName>
        <fullName evidence="3">Erythromycin biosynthesis protein CIII-like C-terminal domain-containing protein</fullName>
    </recommendedName>
</protein>
<dbReference type="GO" id="GO:0008194">
    <property type="term" value="F:UDP-glycosyltransferase activity"/>
    <property type="evidence" value="ECO:0007669"/>
    <property type="project" value="TreeGrafter"/>
</dbReference>
<organism evidence="4 5">
    <name type="scientific">Methanobrevibacter ruminantium (strain ATCC 35063 / DSM 1093 / JCM 13430 / OCM 146 / M1)</name>
    <name type="common">Methanobacterium ruminantium</name>
    <dbReference type="NCBI Taxonomy" id="634498"/>
    <lineage>
        <taxon>Archaea</taxon>
        <taxon>Methanobacteriati</taxon>
        <taxon>Methanobacteriota</taxon>
        <taxon>Methanomada group</taxon>
        <taxon>Methanobacteria</taxon>
        <taxon>Methanobacteriales</taxon>
        <taxon>Methanobacteriaceae</taxon>
        <taxon>Methanobrevibacter</taxon>
    </lineage>
</organism>
<dbReference type="eggNOG" id="arCOG01393">
    <property type="taxonomic scope" value="Archaea"/>
</dbReference>
<dbReference type="Proteomes" id="UP000008680">
    <property type="component" value="Chromosome"/>
</dbReference>
<evidence type="ECO:0000313" key="5">
    <source>
        <dbReference type="Proteomes" id="UP000008680"/>
    </source>
</evidence>
<evidence type="ECO:0000313" key="4">
    <source>
        <dbReference type="EMBL" id="ADC47814.1"/>
    </source>
</evidence>
<dbReference type="CAZy" id="GT1">
    <property type="family name" value="Glycosyltransferase Family 1"/>
</dbReference>
<dbReference type="EMBL" id="CP001719">
    <property type="protein sequence ID" value="ADC47814.1"/>
    <property type="molecule type" value="Genomic_DNA"/>
</dbReference>
<dbReference type="PANTHER" id="PTHR48043">
    <property type="entry name" value="EG:EG0003.4 PROTEIN-RELATED"/>
    <property type="match status" value="1"/>
</dbReference>
<dbReference type="HOGENOM" id="CLU_058757_0_0_2"/>
<keyword evidence="5" id="KW-1185">Reference proteome</keyword>
<keyword evidence="1" id="KW-0328">Glycosyltransferase</keyword>
<evidence type="ECO:0000256" key="1">
    <source>
        <dbReference type="ARBA" id="ARBA00022676"/>
    </source>
</evidence>
<dbReference type="InterPro" id="IPR050271">
    <property type="entry name" value="UDP-glycosyltransferase"/>
</dbReference>
<dbReference type="SUPFAM" id="SSF53756">
    <property type="entry name" value="UDP-Glycosyltransferase/glycogen phosphorylase"/>
    <property type="match status" value="1"/>
</dbReference>
<evidence type="ECO:0000256" key="2">
    <source>
        <dbReference type="ARBA" id="ARBA00022679"/>
    </source>
</evidence>
<reference evidence="4 5" key="1">
    <citation type="journal article" date="2010" name="PLoS ONE">
        <title>The genome sequence of the rumen methanogen Methanobrevibacter ruminantium reveals new possibilities for controlling ruminant methane emissions.</title>
        <authorList>
            <person name="Leahy S.C."/>
            <person name="Kelly W.J."/>
            <person name="Altermann E."/>
            <person name="Ronimus R.S."/>
            <person name="Yeoman C.J."/>
            <person name="Pacheco D.M."/>
            <person name="Li D."/>
            <person name="Kong Z."/>
            <person name="McTavish S."/>
            <person name="Sang C."/>
            <person name="Lambie S.C."/>
            <person name="Janssen P.H."/>
            <person name="Dey D."/>
            <person name="Attwood G.T."/>
        </authorList>
    </citation>
    <scope>NUCLEOTIDE SEQUENCE [LARGE SCALE GENOMIC DNA]</scope>
    <source>
        <strain evidence="5">ATCC 35063 / DSM 1093 / JCM 13430 / OCM 146 / M1</strain>
    </source>
</reference>
<dbReference type="GeneID" id="8771634"/>
<feature type="domain" description="Erythromycin biosynthesis protein CIII-like C-terminal" evidence="3">
    <location>
        <begin position="279"/>
        <end position="377"/>
    </location>
</feature>
<keyword evidence="2" id="KW-0808">Transferase</keyword>
<accession>D3E090</accession>
<sequence length="394" mass="44159">MNVLVCSMSAMAETAGPYGRARALVEALKASGIDVATCMAEDINYKPIDGIKNYYLNVPMPLGLPKPIATRTFPIAQKLGIIERKNVGSFEDVLHFTGNIDYKYLCESVANIRKAINDFNPDIIYSEFNISAILASKLENKRLYATISYPTQTEYASNPKYAKGLKKFLRENNLPDVNSSLDLFNWADKSFVPSIYELEPIDKDNVTFCGTWKNLNEGSVFKENDENMDSTDERNAILVYMGSGTISPNKMFKEIKDAFIGTEYQVYIASLGLEKSDFDNIHIDKRWDFSKLLNESVLFINHGGQNSVVDGFIYGVPQLICPGRVFERIYNGKSVEKVDAGKILEITDFKGEIIKSESEKIIKDDSFRNNSKSIGDKLKSLNGIDLIIDSIKKG</sequence>
<evidence type="ECO:0000259" key="3">
    <source>
        <dbReference type="Pfam" id="PF06722"/>
    </source>
</evidence>
<dbReference type="PANTHER" id="PTHR48043:SF145">
    <property type="entry name" value="FI06409P-RELATED"/>
    <property type="match status" value="1"/>
</dbReference>